<dbReference type="PROSITE" id="PS50835">
    <property type="entry name" value="IG_LIKE"/>
    <property type="match status" value="1"/>
</dbReference>
<gene>
    <name evidence="3" type="ORF">GSONMT00071590001</name>
</gene>
<evidence type="ECO:0000259" key="2">
    <source>
        <dbReference type="PROSITE" id="PS50835"/>
    </source>
</evidence>
<keyword evidence="1" id="KW-0325">Glycoprotein</keyword>
<accession>A0A060VR24</accession>
<protein>
    <recommendedName>
        <fullName evidence="2">Ig-like domain-containing protein</fullName>
    </recommendedName>
</protein>
<dbReference type="GO" id="GO:0005615">
    <property type="term" value="C:extracellular space"/>
    <property type="evidence" value="ECO:0007669"/>
    <property type="project" value="TreeGrafter"/>
</dbReference>
<sequence>MGPYSIKTYYWCEAQHPLTSSLPPSVSLLQKTHSSPVTCHATGFYPSGVMVFWQKDGPDHHEDVEYGETLPNKDGTFQKNTHQWSSGKATINVWFSSQLV</sequence>
<reference evidence="3" key="2">
    <citation type="submission" date="2014-03" db="EMBL/GenBank/DDBJ databases">
        <authorList>
            <person name="Genoscope - CEA"/>
        </authorList>
    </citation>
    <scope>NUCLEOTIDE SEQUENCE</scope>
</reference>
<dbReference type="PANTHER" id="PTHR16675">
    <property type="entry name" value="MHC CLASS I-RELATED"/>
    <property type="match status" value="1"/>
</dbReference>
<dbReference type="Pfam" id="PF07654">
    <property type="entry name" value="C1-set"/>
    <property type="match status" value="1"/>
</dbReference>
<dbReference type="PaxDb" id="8022-A0A060VR24"/>
<evidence type="ECO:0000313" key="3">
    <source>
        <dbReference type="EMBL" id="CDQ57413.1"/>
    </source>
</evidence>
<feature type="domain" description="Ig-like" evidence="2">
    <location>
        <begin position="17"/>
        <end position="100"/>
    </location>
</feature>
<proteinExistence type="predicted"/>
<dbReference type="InterPro" id="IPR036179">
    <property type="entry name" value="Ig-like_dom_sf"/>
</dbReference>
<dbReference type="EMBL" id="FR904286">
    <property type="protein sequence ID" value="CDQ57413.1"/>
    <property type="molecule type" value="Genomic_DNA"/>
</dbReference>
<dbReference type="Proteomes" id="UP000193380">
    <property type="component" value="Unassembled WGS sequence"/>
</dbReference>
<dbReference type="AlphaFoldDB" id="A0A060VR24"/>
<dbReference type="InterPro" id="IPR050208">
    <property type="entry name" value="MHC_class-I_related"/>
</dbReference>
<dbReference type="PANTHER" id="PTHR16675:SF237">
    <property type="entry name" value="MHC CLASS I ANTIGEN TRANSCRIPT VARIANT 1-RELATED"/>
    <property type="match status" value="1"/>
</dbReference>
<dbReference type="STRING" id="8022.A0A060VR24"/>
<name>A0A060VR24_ONCMY</name>
<evidence type="ECO:0000313" key="4">
    <source>
        <dbReference type="Proteomes" id="UP000193380"/>
    </source>
</evidence>
<organism evidence="3 4">
    <name type="scientific">Oncorhynchus mykiss</name>
    <name type="common">Rainbow trout</name>
    <name type="synonym">Salmo gairdneri</name>
    <dbReference type="NCBI Taxonomy" id="8022"/>
    <lineage>
        <taxon>Eukaryota</taxon>
        <taxon>Metazoa</taxon>
        <taxon>Chordata</taxon>
        <taxon>Craniata</taxon>
        <taxon>Vertebrata</taxon>
        <taxon>Euteleostomi</taxon>
        <taxon>Actinopterygii</taxon>
        <taxon>Neopterygii</taxon>
        <taxon>Teleostei</taxon>
        <taxon>Protacanthopterygii</taxon>
        <taxon>Salmoniformes</taxon>
        <taxon>Salmonidae</taxon>
        <taxon>Salmoninae</taxon>
        <taxon>Oncorhynchus</taxon>
    </lineage>
</organism>
<dbReference type="InterPro" id="IPR003597">
    <property type="entry name" value="Ig_C1-set"/>
</dbReference>
<dbReference type="InterPro" id="IPR013783">
    <property type="entry name" value="Ig-like_fold"/>
</dbReference>
<dbReference type="GO" id="GO:0009897">
    <property type="term" value="C:external side of plasma membrane"/>
    <property type="evidence" value="ECO:0007669"/>
    <property type="project" value="TreeGrafter"/>
</dbReference>
<dbReference type="Gene3D" id="2.60.40.10">
    <property type="entry name" value="Immunoglobulins"/>
    <property type="match status" value="1"/>
</dbReference>
<evidence type="ECO:0000256" key="1">
    <source>
        <dbReference type="ARBA" id="ARBA00023180"/>
    </source>
</evidence>
<dbReference type="InterPro" id="IPR007110">
    <property type="entry name" value="Ig-like_dom"/>
</dbReference>
<dbReference type="GO" id="GO:0006955">
    <property type="term" value="P:immune response"/>
    <property type="evidence" value="ECO:0007669"/>
    <property type="project" value="TreeGrafter"/>
</dbReference>
<reference evidence="3" key="1">
    <citation type="journal article" date="2014" name="Nat. Commun.">
        <title>The rainbow trout genome provides novel insights into evolution after whole-genome duplication in vertebrates.</title>
        <authorList>
            <person name="Berthelot C."/>
            <person name="Brunet F."/>
            <person name="Chalopin D."/>
            <person name="Juanchich A."/>
            <person name="Bernard M."/>
            <person name="Noel B."/>
            <person name="Bento P."/>
            <person name="Da Silva C."/>
            <person name="Labadie K."/>
            <person name="Alberti A."/>
            <person name="Aury J.M."/>
            <person name="Louis A."/>
            <person name="Dehais P."/>
            <person name="Bardou P."/>
            <person name="Montfort J."/>
            <person name="Klopp C."/>
            <person name="Cabau C."/>
            <person name="Gaspin C."/>
            <person name="Thorgaard G.H."/>
            <person name="Boussaha M."/>
            <person name="Quillet E."/>
            <person name="Guyomard R."/>
            <person name="Galiana D."/>
            <person name="Bobe J."/>
            <person name="Volff J.N."/>
            <person name="Genet C."/>
            <person name="Wincker P."/>
            <person name="Jaillon O."/>
            <person name="Roest Crollius H."/>
            <person name="Guiguen Y."/>
        </authorList>
    </citation>
    <scope>NUCLEOTIDE SEQUENCE [LARGE SCALE GENOMIC DNA]</scope>
</reference>
<dbReference type="SMART" id="SM00407">
    <property type="entry name" value="IGc1"/>
    <property type="match status" value="1"/>
</dbReference>
<dbReference type="SUPFAM" id="SSF48726">
    <property type="entry name" value="Immunoglobulin"/>
    <property type="match status" value="1"/>
</dbReference>